<evidence type="ECO:0000256" key="1">
    <source>
        <dbReference type="SAM" id="Phobius"/>
    </source>
</evidence>
<keyword evidence="1" id="KW-0812">Transmembrane</keyword>
<keyword evidence="1" id="KW-0472">Membrane</keyword>
<evidence type="ECO:0000313" key="3">
    <source>
        <dbReference type="Proteomes" id="UP000003163"/>
    </source>
</evidence>
<sequence>MSSTSTNMFHPLLIEEPANPLTFWQKTTTWFKKHKKKIFIISTTAFLAIFCIVLVFRYQSGVQIYNANGLDFKPLFRSRFCKNFDSCVEEGNFFSKACEICYDHDANLTPEDINNTSFVEIYSMYEYHYIISKIIQEKDNLNKDLLHENFMNGHVYKVGDYDLFSKLNYMNNAITQYIVDMIALESKKQRINTCISSKNFFPDKKITITTDMNPLEYLIFTIEGNINDFIEMLFGFADPKCLEPLKQSAYIERFSISSEVKEKLKELYDFQLNLHELEEKEKIDMDKKLDLERNILLYSVDSGHLNDKFRTVARYLFGNAEHNIKSLLLNEESDVQMVKKIDQFYHEKLTLEKCHNQTKNHSIGINMLDFMRKLLFSASKQIEIALKKLDELRFINEHSSVEKKFNIEIFLQIFLKSCYSVEFANIRNFILQLIPCDLFPYSDEYEADLYFQKK</sequence>
<accession>J9DKT3</accession>
<reference evidence="2 3" key="1">
    <citation type="submission" date="2011-08" db="EMBL/GenBank/DDBJ databases">
        <authorList>
            <person name="Liu Z.J."/>
            <person name="Shi F.L."/>
            <person name="Lu J.Q."/>
            <person name="Li M."/>
            <person name="Wang Z.L."/>
        </authorList>
    </citation>
    <scope>NUCLEOTIDE SEQUENCE [LARGE SCALE GENOMIC DNA]</scope>
    <source>
        <strain evidence="2 3">USNM 41457</strain>
    </source>
</reference>
<dbReference type="Proteomes" id="UP000003163">
    <property type="component" value="Unassembled WGS sequence"/>
</dbReference>
<dbReference type="VEuPathDB" id="MicrosporidiaDB:EDEG_03552"/>
<protein>
    <submittedName>
        <fullName evidence="2">Uncharacterized protein</fullName>
    </submittedName>
</protein>
<reference evidence="3" key="2">
    <citation type="submission" date="2015-07" db="EMBL/GenBank/DDBJ databases">
        <title>Contrasting host-pathogen interactions and genome evolution in two generalist and specialist microsporidian pathogens of mosquitoes.</title>
        <authorList>
            <consortium name="The Broad Institute Genomics Platform"/>
            <consortium name="The Broad Institute Genome Sequencing Center for Infectious Disease"/>
            <person name="Cuomo C.A."/>
            <person name="Sanscrainte N.D."/>
            <person name="Goldberg J.M."/>
            <person name="Heiman D."/>
            <person name="Young S."/>
            <person name="Zeng Q."/>
            <person name="Becnel J.J."/>
            <person name="Birren B.W."/>
        </authorList>
    </citation>
    <scope>NUCLEOTIDE SEQUENCE [LARGE SCALE GENOMIC DNA]</scope>
    <source>
        <strain evidence="3">USNM 41457</strain>
    </source>
</reference>
<keyword evidence="3" id="KW-1185">Reference proteome</keyword>
<dbReference type="HOGENOM" id="CLU_602731_0_0_1"/>
<organism evidence="2 3">
    <name type="scientific">Edhazardia aedis (strain USNM 41457)</name>
    <name type="common">Microsporidian parasite</name>
    <dbReference type="NCBI Taxonomy" id="1003232"/>
    <lineage>
        <taxon>Eukaryota</taxon>
        <taxon>Fungi</taxon>
        <taxon>Fungi incertae sedis</taxon>
        <taxon>Microsporidia</taxon>
        <taxon>Edhazardia</taxon>
    </lineage>
</organism>
<evidence type="ECO:0000313" key="2">
    <source>
        <dbReference type="EMBL" id="EJW01997.1"/>
    </source>
</evidence>
<gene>
    <name evidence="2" type="ORF">EDEG_03552</name>
</gene>
<proteinExistence type="predicted"/>
<feature type="transmembrane region" description="Helical" evidence="1">
    <location>
        <begin position="38"/>
        <end position="58"/>
    </location>
</feature>
<dbReference type="AlphaFoldDB" id="J9DKT3"/>
<dbReference type="EMBL" id="AFBI03000097">
    <property type="protein sequence ID" value="EJW01997.1"/>
    <property type="molecule type" value="Genomic_DNA"/>
</dbReference>
<comment type="caution">
    <text evidence="2">The sequence shown here is derived from an EMBL/GenBank/DDBJ whole genome shotgun (WGS) entry which is preliminary data.</text>
</comment>
<name>J9DKT3_EDHAE</name>
<keyword evidence="1" id="KW-1133">Transmembrane helix</keyword>
<dbReference type="InParanoid" id="J9DKT3"/>